<proteinExistence type="predicted"/>
<evidence type="ECO:0000313" key="1">
    <source>
        <dbReference type="Proteomes" id="UP000887576"/>
    </source>
</evidence>
<sequence>MFQRLASAKFFLTMEGQLVFDVGPGLKTRYVIDNVDYQLPNMDVIQIVSGPVEGKKGIRNSNSEDPQFAEICRRGFTIRQNPSPISFESVAVFVFDCRRRLFLSQKFVQNKSTIPFVDEFAQLQLTKLTKSLCCCLAKRQ</sequence>
<evidence type="ECO:0000313" key="2">
    <source>
        <dbReference type="WBParaSite" id="JU765_v2.g12914.t1"/>
    </source>
</evidence>
<organism evidence="1 2">
    <name type="scientific">Panagrolaimus sp. JU765</name>
    <dbReference type="NCBI Taxonomy" id="591449"/>
    <lineage>
        <taxon>Eukaryota</taxon>
        <taxon>Metazoa</taxon>
        <taxon>Ecdysozoa</taxon>
        <taxon>Nematoda</taxon>
        <taxon>Chromadorea</taxon>
        <taxon>Rhabditida</taxon>
        <taxon>Tylenchina</taxon>
        <taxon>Panagrolaimomorpha</taxon>
        <taxon>Panagrolaimoidea</taxon>
        <taxon>Panagrolaimidae</taxon>
        <taxon>Panagrolaimus</taxon>
    </lineage>
</organism>
<accession>A0AC34Q4X5</accession>
<name>A0AC34Q4X5_9BILA</name>
<dbReference type="WBParaSite" id="JU765_v2.g12914.t1">
    <property type="protein sequence ID" value="JU765_v2.g12914.t1"/>
    <property type="gene ID" value="JU765_v2.g12914"/>
</dbReference>
<dbReference type="Proteomes" id="UP000887576">
    <property type="component" value="Unplaced"/>
</dbReference>
<reference evidence="2" key="1">
    <citation type="submission" date="2022-11" db="UniProtKB">
        <authorList>
            <consortium name="WormBaseParasite"/>
        </authorList>
    </citation>
    <scope>IDENTIFICATION</scope>
</reference>
<protein>
    <submittedName>
        <fullName evidence="2">Uncharacterized protein</fullName>
    </submittedName>
</protein>